<gene>
    <name evidence="1" type="ORF">VNO77_04926</name>
</gene>
<dbReference type="Proteomes" id="UP001367508">
    <property type="component" value="Unassembled WGS sequence"/>
</dbReference>
<name>A0AAN9N2H0_CANGL</name>
<proteinExistence type="predicted"/>
<reference evidence="1 2" key="1">
    <citation type="submission" date="2024-01" db="EMBL/GenBank/DDBJ databases">
        <title>The genomes of 5 underutilized Papilionoideae crops provide insights into root nodulation and disease resistanc.</title>
        <authorList>
            <person name="Jiang F."/>
        </authorList>
    </citation>
    <scope>NUCLEOTIDE SEQUENCE [LARGE SCALE GENOMIC DNA]</scope>
    <source>
        <strain evidence="1">LVBAO_FW01</strain>
        <tissue evidence="1">Leaves</tissue>
    </source>
</reference>
<keyword evidence="2" id="KW-1185">Reference proteome</keyword>
<organism evidence="1 2">
    <name type="scientific">Canavalia gladiata</name>
    <name type="common">Sword bean</name>
    <name type="synonym">Dolichos gladiatus</name>
    <dbReference type="NCBI Taxonomy" id="3824"/>
    <lineage>
        <taxon>Eukaryota</taxon>
        <taxon>Viridiplantae</taxon>
        <taxon>Streptophyta</taxon>
        <taxon>Embryophyta</taxon>
        <taxon>Tracheophyta</taxon>
        <taxon>Spermatophyta</taxon>
        <taxon>Magnoliopsida</taxon>
        <taxon>eudicotyledons</taxon>
        <taxon>Gunneridae</taxon>
        <taxon>Pentapetalae</taxon>
        <taxon>rosids</taxon>
        <taxon>fabids</taxon>
        <taxon>Fabales</taxon>
        <taxon>Fabaceae</taxon>
        <taxon>Papilionoideae</taxon>
        <taxon>50 kb inversion clade</taxon>
        <taxon>NPAAA clade</taxon>
        <taxon>indigoferoid/millettioid clade</taxon>
        <taxon>Phaseoleae</taxon>
        <taxon>Canavalia</taxon>
    </lineage>
</organism>
<comment type="caution">
    <text evidence="1">The sequence shown here is derived from an EMBL/GenBank/DDBJ whole genome shotgun (WGS) entry which is preliminary data.</text>
</comment>
<accession>A0AAN9N2H0</accession>
<evidence type="ECO:0000313" key="2">
    <source>
        <dbReference type="Proteomes" id="UP001367508"/>
    </source>
</evidence>
<dbReference type="AlphaFoldDB" id="A0AAN9N2H0"/>
<sequence length="99" mass="11545">MHATFYVETGFQINVAFSFAMYHYQAAVYHHTYHNDAKGIGIHDWIATRAMRMILHPGRGFLMHFPYSVPPLWLTLYLAKVQPRAWPLTKPIVMADLRV</sequence>
<evidence type="ECO:0000313" key="1">
    <source>
        <dbReference type="EMBL" id="KAK7362803.1"/>
    </source>
</evidence>
<protein>
    <submittedName>
        <fullName evidence="1">Uncharacterized protein</fullName>
    </submittedName>
</protein>
<dbReference type="EMBL" id="JAYMYQ010000001">
    <property type="protein sequence ID" value="KAK7362803.1"/>
    <property type="molecule type" value="Genomic_DNA"/>
</dbReference>